<proteinExistence type="predicted"/>
<name>A0ACC2GFA0_DALPE</name>
<reference evidence="1" key="1">
    <citation type="submission" date="2021-05" db="EMBL/GenBank/DDBJ databases">
        <authorList>
            <person name="Pan Q."/>
            <person name="Jouanno E."/>
            <person name="Zahm M."/>
            <person name="Klopp C."/>
            <person name="Cabau C."/>
            <person name="Louis A."/>
            <person name="Berthelot C."/>
            <person name="Parey E."/>
            <person name="Roest Crollius H."/>
            <person name="Montfort J."/>
            <person name="Robinson-Rechavi M."/>
            <person name="Bouchez O."/>
            <person name="Lampietro C."/>
            <person name="Lopez Roques C."/>
            <person name="Donnadieu C."/>
            <person name="Postlethwait J."/>
            <person name="Bobe J."/>
            <person name="Dillon D."/>
            <person name="Chandos A."/>
            <person name="von Hippel F."/>
            <person name="Guiguen Y."/>
        </authorList>
    </citation>
    <scope>NUCLEOTIDE SEQUENCE</scope>
    <source>
        <strain evidence="1">YG-Jan2019</strain>
    </source>
</reference>
<evidence type="ECO:0000313" key="1">
    <source>
        <dbReference type="EMBL" id="KAJ8002356.1"/>
    </source>
</evidence>
<gene>
    <name evidence="1" type="ORF">DPEC_G00179030</name>
</gene>
<protein>
    <submittedName>
        <fullName evidence="1">Uncharacterized protein</fullName>
    </submittedName>
</protein>
<dbReference type="Proteomes" id="UP001157502">
    <property type="component" value="Chromosome 14"/>
</dbReference>
<evidence type="ECO:0000313" key="2">
    <source>
        <dbReference type="Proteomes" id="UP001157502"/>
    </source>
</evidence>
<keyword evidence="2" id="KW-1185">Reference proteome</keyword>
<accession>A0ACC2GFA0</accession>
<dbReference type="EMBL" id="CM055741">
    <property type="protein sequence ID" value="KAJ8002356.1"/>
    <property type="molecule type" value="Genomic_DNA"/>
</dbReference>
<organism evidence="1 2">
    <name type="scientific">Dallia pectoralis</name>
    <name type="common">Alaska blackfish</name>
    <dbReference type="NCBI Taxonomy" id="75939"/>
    <lineage>
        <taxon>Eukaryota</taxon>
        <taxon>Metazoa</taxon>
        <taxon>Chordata</taxon>
        <taxon>Craniata</taxon>
        <taxon>Vertebrata</taxon>
        <taxon>Euteleostomi</taxon>
        <taxon>Actinopterygii</taxon>
        <taxon>Neopterygii</taxon>
        <taxon>Teleostei</taxon>
        <taxon>Protacanthopterygii</taxon>
        <taxon>Esociformes</taxon>
        <taxon>Umbridae</taxon>
        <taxon>Dallia</taxon>
    </lineage>
</organism>
<sequence length="312" mass="33518">MVETVSPNGTITFTSETYNKIQNSTDNLLHEIVSKPDGKQFDFPNATFTINGNEINASVVYAYNSADINLPSAFLEAILLVKGPVTSTTAPTTTTAATTATSTASVNSITKSGTVQVVISLIFQVNTSVANEKDVRQAVTNYLSNQSDTNTLLVNVTYTILPDSSIAIGLVFQITNVTMVETVSPNGTITFTSETYNKIQNSTDNLLHEIVSKPDGKQFDFPNATFTINGDEINASVVYAYNSADINLPSAFLEAILLVKGPVTSTTAPTTTTAATTCDYHIWSHNNNSCSHYNSNNINRGSQNNSCSNNYT</sequence>
<comment type="caution">
    <text evidence="1">The sequence shown here is derived from an EMBL/GenBank/DDBJ whole genome shotgun (WGS) entry which is preliminary data.</text>
</comment>